<proteinExistence type="predicted"/>
<reference evidence="1" key="1">
    <citation type="journal article" date="2021" name="Proc. Natl. Acad. Sci. U.S.A.">
        <title>A Catalog of Tens of Thousands of Viruses from Human Metagenomes Reveals Hidden Associations with Chronic Diseases.</title>
        <authorList>
            <person name="Tisza M.J."/>
            <person name="Buck C.B."/>
        </authorList>
    </citation>
    <scope>NUCLEOTIDE SEQUENCE</scope>
    <source>
        <strain evidence="1">CtpyK9</strain>
    </source>
</reference>
<dbReference type="EMBL" id="BK016139">
    <property type="protein sequence ID" value="DAF97964.1"/>
    <property type="molecule type" value="Genomic_DNA"/>
</dbReference>
<name>A0A8S5UU60_9CAUD</name>
<organism evidence="1">
    <name type="scientific">Siphoviridae sp. ctpyK9</name>
    <dbReference type="NCBI Taxonomy" id="2825679"/>
    <lineage>
        <taxon>Viruses</taxon>
        <taxon>Duplodnaviria</taxon>
        <taxon>Heunggongvirae</taxon>
        <taxon>Uroviricota</taxon>
        <taxon>Caudoviricetes</taxon>
    </lineage>
</organism>
<sequence>MWETPGIRRLLRFRPPQLPVDNLVAHVDCGLGA</sequence>
<accession>A0A8S5UU60</accession>
<evidence type="ECO:0000313" key="1">
    <source>
        <dbReference type="EMBL" id="DAF97964.1"/>
    </source>
</evidence>
<protein>
    <submittedName>
        <fullName evidence="1">Uncharacterized protein</fullName>
    </submittedName>
</protein>